<keyword evidence="1" id="KW-1133">Transmembrane helix</keyword>
<dbReference type="OrthoDB" id="3692311at2759"/>
<dbReference type="EMBL" id="KV744833">
    <property type="protein sequence ID" value="OCK84634.1"/>
    <property type="molecule type" value="Genomic_DNA"/>
</dbReference>
<dbReference type="Proteomes" id="UP000250266">
    <property type="component" value="Unassembled WGS sequence"/>
</dbReference>
<feature type="transmembrane region" description="Helical" evidence="1">
    <location>
        <begin position="510"/>
        <end position="533"/>
    </location>
</feature>
<feature type="transmembrane region" description="Helical" evidence="1">
    <location>
        <begin position="93"/>
        <end position="113"/>
    </location>
</feature>
<evidence type="ECO:0000313" key="2">
    <source>
        <dbReference type="EMBL" id="OCK84634.1"/>
    </source>
</evidence>
<feature type="transmembrane region" description="Helical" evidence="1">
    <location>
        <begin position="150"/>
        <end position="169"/>
    </location>
</feature>
<keyword evidence="1" id="KW-0472">Membrane</keyword>
<sequence length="613" mass="66411">MEYTPLAGSTQANFSDSSYAPYRIPSSRSHESSTWSKSKWPVESQKLSRLTPARISLIIGDSILASAPLIFIVLAIIAAGLDGKPVSDYGLHLRHVLLLSPTIFPIIFAALMGRCFRSIGLYRAERGISLIRLEQLIGCQSLFAALERLFALRAFSLVGIIMTLVWLLSPLGGQAALRLMSTAPDMVQTNGTVYFLNPNAYTDSALLGASAVNSARATFTSIFLASLLSSVKYQNTPMDLWGNVKIPAINSISGPADSGGWLDVNHSANVTYASLIGIPVANVPSTGTSNFSLTSRYFSVNCTKNVEVGIAAFGNVTQTWKLLYNSLDCHETWPCSLDVQSLDSTGNITQANCTIAPQYIESIISCTGQACGVDKLRMASEPADQDRENYIQHLLVNEMAVLPTVDNYDVGSAGERGSTNMEKWMYDPYSFIGDTYDNVDLWRLTPDLLAQRLNIVINTFFQSTFATTALAGNLPQNLSSLATGIAPALTFNASASQVVEQTADKYQCDWMWIAILLAVSAVLQIFAYTGLVLKYITLAPDILGYVSSLTLLNPYVPVPTGGTTLDGLQRASLLRDIRLKIGDVCANEPHGAIAIASADRGTVGKLTRTRWYI</sequence>
<feature type="transmembrane region" description="Helical" evidence="1">
    <location>
        <begin position="55"/>
        <end position="81"/>
    </location>
</feature>
<gene>
    <name evidence="2" type="ORF">K432DRAFT_422421</name>
</gene>
<evidence type="ECO:0000313" key="3">
    <source>
        <dbReference type="Proteomes" id="UP000250266"/>
    </source>
</evidence>
<protein>
    <submittedName>
        <fullName evidence="2">Uncharacterized protein</fullName>
    </submittedName>
</protein>
<keyword evidence="1" id="KW-0812">Transmembrane</keyword>
<evidence type="ECO:0000256" key="1">
    <source>
        <dbReference type="SAM" id="Phobius"/>
    </source>
</evidence>
<keyword evidence="3" id="KW-1185">Reference proteome</keyword>
<proteinExistence type="predicted"/>
<organism evidence="2 3">
    <name type="scientific">Lepidopterella palustris CBS 459.81</name>
    <dbReference type="NCBI Taxonomy" id="1314670"/>
    <lineage>
        <taxon>Eukaryota</taxon>
        <taxon>Fungi</taxon>
        <taxon>Dikarya</taxon>
        <taxon>Ascomycota</taxon>
        <taxon>Pezizomycotina</taxon>
        <taxon>Dothideomycetes</taxon>
        <taxon>Pleosporomycetidae</taxon>
        <taxon>Mytilinidiales</taxon>
        <taxon>Argynnaceae</taxon>
        <taxon>Lepidopterella</taxon>
    </lineage>
</organism>
<reference evidence="2 3" key="1">
    <citation type="journal article" date="2016" name="Nat. Commun.">
        <title>Ectomycorrhizal ecology is imprinted in the genome of the dominant symbiotic fungus Cenococcum geophilum.</title>
        <authorList>
            <consortium name="DOE Joint Genome Institute"/>
            <person name="Peter M."/>
            <person name="Kohler A."/>
            <person name="Ohm R.A."/>
            <person name="Kuo A."/>
            <person name="Krutzmann J."/>
            <person name="Morin E."/>
            <person name="Arend M."/>
            <person name="Barry K.W."/>
            <person name="Binder M."/>
            <person name="Choi C."/>
            <person name="Clum A."/>
            <person name="Copeland A."/>
            <person name="Grisel N."/>
            <person name="Haridas S."/>
            <person name="Kipfer T."/>
            <person name="LaButti K."/>
            <person name="Lindquist E."/>
            <person name="Lipzen A."/>
            <person name="Maire R."/>
            <person name="Meier B."/>
            <person name="Mihaltcheva S."/>
            <person name="Molinier V."/>
            <person name="Murat C."/>
            <person name="Poggeler S."/>
            <person name="Quandt C.A."/>
            <person name="Sperisen C."/>
            <person name="Tritt A."/>
            <person name="Tisserant E."/>
            <person name="Crous P.W."/>
            <person name="Henrissat B."/>
            <person name="Nehls U."/>
            <person name="Egli S."/>
            <person name="Spatafora J.W."/>
            <person name="Grigoriev I.V."/>
            <person name="Martin F.M."/>
        </authorList>
    </citation>
    <scope>NUCLEOTIDE SEQUENCE [LARGE SCALE GENOMIC DNA]</scope>
    <source>
        <strain evidence="2 3">CBS 459.81</strain>
    </source>
</reference>
<accession>A0A8E2JJT2</accession>
<dbReference type="AlphaFoldDB" id="A0A8E2JJT2"/>
<name>A0A8E2JJT2_9PEZI</name>